<dbReference type="SMART" id="SM00217">
    <property type="entry name" value="WAP"/>
    <property type="match status" value="5"/>
</dbReference>
<feature type="domain" description="WAP" evidence="10">
    <location>
        <begin position="1184"/>
        <end position="1233"/>
    </location>
</feature>
<dbReference type="Gene3D" id="4.10.410.10">
    <property type="entry name" value="Pancreatic trypsin inhibitor Kunitz domain"/>
    <property type="match status" value="3"/>
</dbReference>
<evidence type="ECO:0000259" key="10">
    <source>
        <dbReference type="PROSITE" id="PS51390"/>
    </source>
</evidence>
<dbReference type="CDD" id="cd00109">
    <property type="entry name" value="Kunitz-type"/>
    <property type="match status" value="2"/>
</dbReference>
<dbReference type="Proteomes" id="UP001634394">
    <property type="component" value="Unassembled WGS sequence"/>
</dbReference>
<dbReference type="Pfam" id="PF00014">
    <property type="entry name" value="Kunitz_BPTI"/>
    <property type="match status" value="3"/>
</dbReference>
<feature type="domain" description="Thyroglobulin type-1" evidence="9">
    <location>
        <begin position="2111"/>
        <end position="2220"/>
    </location>
</feature>
<evidence type="ECO:0000256" key="3">
    <source>
        <dbReference type="PROSITE-ProRule" id="PRU00500"/>
    </source>
</evidence>
<dbReference type="InterPro" id="IPR002350">
    <property type="entry name" value="Kazal_dom"/>
</dbReference>
<dbReference type="SMART" id="SM00211">
    <property type="entry name" value="TY"/>
    <property type="match status" value="4"/>
</dbReference>
<dbReference type="InterPro" id="IPR045266">
    <property type="entry name" value="DOH_DOMON"/>
</dbReference>
<dbReference type="SUPFAM" id="SSF57610">
    <property type="entry name" value="Thyroglobulin type-1 domain"/>
    <property type="match status" value="5"/>
</dbReference>
<feature type="disulfide bond" evidence="3">
    <location>
        <begin position="2185"/>
        <end position="2192"/>
    </location>
</feature>
<protein>
    <submittedName>
        <fullName evidence="12">Uncharacterized protein</fullName>
    </submittedName>
</protein>
<evidence type="ECO:0000256" key="2">
    <source>
        <dbReference type="PROSITE-ProRule" id="PRU00076"/>
    </source>
</evidence>
<dbReference type="CDD" id="cd00191">
    <property type="entry name" value="TY"/>
    <property type="match status" value="2"/>
</dbReference>
<dbReference type="PROSITE" id="PS50279">
    <property type="entry name" value="BPTI_KUNITZ_2"/>
    <property type="match status" value="3"/>
</dbReference>
<proteinExistence type="predicted"/>
<dbReference type="Pfam" id="PF00095">
    <property type="entry name" value="WAP"/>
    <property type="match status" value="5"/>
</dbReference>
<dbReference type="InterPro" id="IPR036058">
    <property type="entry name" value="Kazal_dom_sf"/>
</dbReference>
<feature type="domain" description="DOMON" evidence="8">
    <location>
        <begin position="70"/>
        <end position="194"/>
    </location>
</feature>
<dbReference type="InterPro" id="IPR036857">
    <property type="entry name" value="Thyroglobulin_1_sf"/>
</dbReference>
<feature type="chain" id="PRO_5044746631" evidence="5">
    <location>
        <begin position="38"/>
        <end position="2402"/>
    </location>
</feature>
<evidence type="ECO:0000256" key="1">
    <source>
        <dbReference type="ARBA" id="ARBA00023157"/>
    </source>
</evidence>
<dbReference type="InterPro" id="IPR000716">
    <property type="entry name" value="Thyroglobulin_1"/>
</dbReference>
<evidence type="ECO:0000256" key="4">
    <source>
        <dbReference type="SAM" id="Phobius"/>
    </source>
</evidence>
<dbReference type="CDD" id="cd22593">
    <property type="entry name" value="Kunitz_conkunitzin"/>
    <property type="match status" value="1"/>
</dbReference>
<dbReference type="PRINTS" id="PR00759">
    <property type="entry name" value="BASICPTASE"/>
</dbReference>
<dbReference type="SMART" id="SM00664">
    <property type="entry name" value="DoH"/>
    <property type="match status" value="1"/>
</dbReference>
<dbReference type="SUPFAM" id="SSF57362">
    <property type="entry name" value="BPTI-like"/>
    <property type="match status" value="3"/>
</dbReference>
<dbReference type="SMART" id="SM00181">
    <property type="entry name" value="EGF"/>
    <property type="match status" value="2"/>
</dbReference>
<dbReference type="PROSITE" id="PS00484">
    <property type="entry name" value="THYROGLOBULIN_1_1"/>
    <property type="match status" value="2"/>
</dbReference>
<dbReference type="Pfam" id="PF03351">
    <property type="entry name" value="DOMON"/>
    <property type="match status" value="1"/>
</dbReference>
<dbReference type="InterPro" id="IPR008197">
    <property type="entry name" value="WAP_dom"/>
</dbReference>
<dbReference type="Gene3D" id="4.10.75.10">
    <property type="entry name" value="Elafin-like"/>
    <property type="match status" value="5"/>
</dbReference>
<dbReference type="InterPro" id="IPR006150">
    <property type="entry name" value="Cys_repeat_1"/>
</dbReference>
<sequence>MLYFRPKDNSEIIPKMWLMKATLLALILLASVAESSAQNPTPPGSSVNPWPCSGNSNNATGCQDPIGTNCTYFAMWKFDPTTNMVWFSMKAKVMDGKFIAVGFSSTPTMLNSDVILGWINSSGKGVVSDRYVENYRALPTEDGTDSNLRDVDVTSVDGLLKVEFKRPRTTLDNAIKDFQFSDTNCAYFLFALNGSVISPVQRHTNRYVTYQKICLTSTCSVEKGGYCPPLQNGMSSTCDERCFDDFSCTGTQKCCSNGCGHSCQDPIDSTCPEGSMMQSSLTGLVMCDRLGDVRCDATSGYKCNLNSKLCCRESKDVNDVCADGPPKKTSSGMPLTCLVDTNCGDQTYWCVPSARDRNTKVCCPKIQKTTLNSTAITCFAREMRCDAAEILKFLYVNIGKIFEAFKALLPVRLQIILRDFNPNDCMSSVGCVLDSMFLEQIGGPCLAQLQTVNQDTSLTEKCRTFSTVVTCINRLCGVSFQKTWNFMLDESVKNKALLPFDVNDVKKCSAPDTAVDPNNPCKEGMPYFQGDTAYICDSMNMCPNEYVCTDAPKLTKSGGVCCGAARQGQCPVINKNILPTCRSKKICSMDANCALGEKCCQEGCRNKTCVKLVNEEESTCLRQYSEAASKLAALNSTCSGRTQIWLPRCNKLGWMPQQVIDNLGISFCVNTTTGLKIPGSEGRGNINCLTIKPGRCPAPTYNGQNCAITQNICMDDSSCSSIQKCCFNGCFKQCSQPDTVYETTDALNIPVCPNGQLPKCCPFDLCTGQTCASSPSAVCRINPCGDICTVEFFNEKNEKIDCSKNVGTCALQRQSVMNMANEYLTMEERRENFLALIRPESDNEISDGNGIGVVPEVDTNMKPDDFKNLNGADICAIFGSYCENGATCSPVPSLLRLCSCPSNFHGFFCQKSVSNLPNPPPNCLLAKSHMDDIYSALTGNLMFGNRLPMELTRVMNTVIQIAKANTVGKFYLPQTSCTFNGLFNQIQCATNVDDRLKVCYCVMNTTTSVEDKTKPYAPEPGLVDCSKPRIYQDIVPRCLYPKDAGTCLDQQKLWFFNTVSGRCEPFYYTGCGGNDNKFSTAFECNIICRSAYNPPKPCENLNCTAFQFCAVSFNGTEQKCEDYPDHCLDDLNSGYGDQEIPSYYFNYLLGMCMKFTYKGVGGNLNRFSSYYQCYQECYRYSFGGVEKEGTCPNRNTDQTADNCGINTCDYDSHCPGDHKCCFTGCSRTCLPPVVTCNGQRCNIGGYCTDSGRCACRELCAAEYDPICGSDGKTYSNLCDLETTACRTNEPIYVATYGNCTIDTTCWTSMTPTSLITAGSKCMEKLAALFSVLQNSTDSFCSVAEKAIKCLADASDYNVNDYLCFLANKEEVEQLLNLLASSLSVSLTPYARGQLLDLKGARTNCLRSVCPISNCSEEYSPLCATDQSNVDITIKNQCELYRKLLCENKTLSVKYNGTCIGSRLCGNRNCGPGQYCVSNQCQCMVSNCVEYSPVCGVKYSDYSRMTYNSICHMVQASCLDSVTRYIVSKSACEEDAMNTTDCPNLMNSMTATGECDTKIPCPTGLKCCQAGPAKLCVKPIRKQVTKTGICPVITYIQMSPDSPACNVMCVQDGDCSGTAKCCQNDACGHPVCTEPIPLGNAEECGNDGIALSWKKGYYLSCRSNDDCPSPASCRKISGGFNSQSASICCRGTTQTINIETIKKKAICNFMPLFGFGCQNGGTCVGDIANGTLCQCKTGTYGVLCDRVGQNSSPASLCQRLHEIGSSIKQKIDSSDSQLEKFRLIQLEPILSSLDVKLLSYIPACSLDGNFAEVQCAMFNDQNICFCADTNTGEMKESSPNTTRKEALDCSILSQGYNLRCLQQRDPGPCNGYFPAYFFNSTSKRCEKFIYGGCQGNKNRFYSLADCVNTCRQRWRACGGITCAQDEVCIMPAGLEKKCTTDGMEMEDVICVKLNAAVVDDNTPLFPECTDSGAYQYKQCKGSFCWCVNDQGTFVPGSLSRDPALSCAVNGPNSSFVRATCPSGSQPVACPGGGDPCNSCKMYDDSKIMMSPQNCQDQCKVCPNGSQPKACKVDKCSSSCKHFPSAVCQINTCTCQEEFVDSERNIIDCNKAQSTCEKYRNEVILNIRQMIADNQQKQQERDRNGSALMCQPSTNQGMQPNAELQTKLDDMWLPQCDLRGQFQPTQCNRAGNRCWCVDPQGQTVSGTERKGIVGGGIPSVSCSQIEVKQALVKWRIDTTFPSTETKKNKIKDGIKAKLQEILGWTKDEVDRRVYVELRAGSIIVEVTIQDEAGKLDAVSAGEIISTAANTGDITVNVDGEVYSPTAGSGALTEVYSNTPKKSDSVDVEERNKIIIIVVVVVGGTLIIAVIIFCVCKIRKKNSTKKINENINLETAAHENVAYQK</sequence>
<feature type="domain" description="WAP" evidence="10">
    <location>
        <begin position="689"/>
        <end position="738"/>
    </location>
</feature>
<dbReference type="PANTHER" id="PTHR10083">
    <property type="entry name" value="KUNITZ-TYPE PROTEASE INHIBITOR-RELATED"/>
    <property type="match status" value="1"/>
</dbReference>
<dbReference type="InterPro" id="IPR002223">
    <property type="entry name" value="Kunitz_BPTI"/>
</dbReference>
<evidence type="ECO:0000259" key="11">
    <source>
        <dbReference type="PROSITE" id="PS51465"/>
    </source>
</evidence>
<dbReference type="PROSITE" id="PS00280">
    <property type="entry name" value="BPTI_KUNITZ_1"/>
    <property type="match status" value="2"/>
</dbReference>
<dbReference type="PANTHER" id="PTHR10083:SF374">
    <property type="entry name" value="BPTI_KUNITZ INHIBITOR DOMAIN-CONTAINING PROTEIN"/>
    <property type="match status" value="1"/>
</dbReference>
<comment type="caution">
    <text evidence="12">The sequence shown here is derived from an EMBL/GenBank/DDBJ whole genome shotgun (WGS) entry which is preliminary data.</text>
</comment>
<feature type="domain" description="EGF-like" evidence="6">
    <location>
        <begin position="1702"/>
        <end position="1744"/>
    </location>
</feature>
<feature type="disulfide bond" evidence="3">
    <location>
        <begin position="1985"/>
        <end position="2005"/>
    </location>
</feature>
<keyword evidence="13" id="KW-1185">Reference proteome</keyword>
<feature type="domain" description="EGF-like" evidence="6">
    <location>
        <begin position="871"/>
        <end position="910"/>
    </location>
</feature>
<accession>A0ABD3WD43</accession>
<reference evidence="12 13" key="1">
    <citation type="submission" date="2024-11" db="EMBL/GenBank/DDBJ databases">
        <title>Chromosome-level genome assembly of the freshwater bivalve Anodonta woodiana.</title>
        <authorList>
            <person name="Chen X."/>
        </authorList>
    </citation>
    <scope>NUCLEOTIDE SEQUENCE [LARGE SCALE GENOMIC DNA]</scope>
    <source>
        <strain evidence="12">MN2024</strain>
        <tissue evidence="12">Gills</tissue>
    </source>
</reference>
<feature type="domain" description="Thyroglobulin type-1" evidence="9">
    <location>
        <begin position="1934"/>
        <end position="2005"/>
    </location>
</feature>
<dbReference type="CDD" id="cd00104">
    <property type="entry name" value="KAZAL_FS"/>
    <property type="match status" value="1"/>
</dbReference>
<dbReference type="PROSITE" id="PS50836">
    <property type="entry name" value="DOMON"/>
    <property type="match status" value="1"/>
</dbReference>
<gene>
    <name evidence="12" type="ORF">ACJMK2_038545</name>
</gene>
<feature type="disulfide bond" evidence="2">
    <location>
        <begin position="1734"/>
        <end position="1743"/>
    </location>
</feature>
<dbReference type="Gene3D" id="3.30.60.30">
    <property type="match status" value="2"/>
</dbReference>
<evidence type="ECO:0000259" key="9">
    <source>
        <dbReference type="PROSITE" id="PS51162"/>
    </source>
</evidence>
<dbReference type="PROSITE" id="PS51390">
    <property type="entry name" value="WAP"/>
    <property type="match status" value="5"/>
</dbReference>
<feature type="domain" description="BPTI/Kunitz inhibitor" evidence="7">
    <location>
        <begin position="1859"/>
        <end position="1909"/>
    </location>
</feature>
<feature type="domain" description="Kazal-like" evidence="11">
    <location>
        <begin position="1254"/>
        <end position="1301"/>
    </location>
</feature>
<dbReference type="InterPro" id="IPR005018">
    <property type="entry name" value="DOMON_domain"/>
</dbReference>
<feature type="domain" description="WAP" evidence="10">
    <location>
        <begin position="1582"/>
        <end position="1635"/>
    </location>
</feature>
<dbReference type="CDD" id="cd09631">
    <property type="entry name" value="DOMON_DOH"/>
    <property type="match status" value="1"/>
</dbReference>
<dbReference type="SMART" id="SM00131">
    <property type="entry name" value="KU"/>
    <property type="match status" value="3"/>
</dbReference>
<keyword evidence="1 2" id="KW-1015">Disulfide bond</keyword>
<comment type="caution">
    <text evidence="2">Lacks conserved residue(s) required for the propagation of feature annotation.</text>
</comment>
<keyword evidence="5" id="KW-0732">Signal</keyword>
<keyword evidence="4" id="KW-1133">Transmembrane helix</keyword>
<feature type="domain" description="WAP" evidence="10">
    <location>
        <begin position="563"/>
        <end position="613"/>
    </location>
</feature>
<dbReference type="SMART" id="SM00289">
    <property type="entry name" value="WR1"/>
    <property type="match status" value="6"/>
</dbReference>
<name>A0ABD3WD43_SINWO</name>
<dbReference type="Gene3D" id="4.10.800.10">
    <property type="entry name" value="Thyroglobulin type-1"/>
    <property type="match status" value="3"/>
</dbReference>
<keyword evidence="2" id="KW-0245">EGF-like domain</keyword>
<feature type="domain" description="Thyroglobulin type-1" evidence="9">
    <location>
        <begin position="1753"/>
        <end position="1848"/>
    </location>
</feature>
<keyword evidence="4" id="KW-0812">Transmembrane</keyword>
<evidence type="ECO:0000259" key="6">
    <source>
        <dbReference type="PROSITE" id="PS50026"/>
    </source>
</evidence>
<evidence type="ECO:0000259" key="7">
    <source>
        <dbReference type="PROSITE" id="PS50279"/>
    </source>
</evidence>
<dbReference type="InterPro" id="IPR036880">
    <property type="entry name" value="Kunitz_BPTI_sf"/>
</dbReference>
<evidence type="ECO:0000313" key="13">
    <source>
        <dbReference type="Proteomes" id="UP001634394"/>
    </source>
</evidence>
<feature type="signal peptide" evidence="5">
    <location>
        <begin position="1"/>
        <end position="37"/>
    </location>
</feature>
<dbReference type="PROSITE" id="PS51465">
    <property type="entry name" value="KAZAL_2"/>
    <property type="match status" value="2"/>
</dbReference>
<feature type="transmembrane region" description="Helical" evidence="4">
    <location>
        <begin position="2351"/>
        <end position="2373"/>
    </location>
</feature>
<keyword evidence="4" id="KW-0472">Membrane</keyword>
<dbReference type="Pfam" id="PF00086">
    <property type="entry name" value="Thyroglobulin_1"/>
    <property type="match status" value="3"/>
</dbReference>
<organism evidence="12 13">
    <name type="scientific">Sinanodonta woodiana</name>
    <name type="common">Chinese pond mussel</name>
    <name type="synonym">Anodonta woodiana</name>
    <dbReference type="NCBI Taxonomy" id="1069815"/>
    <lineage>
        <taxon>Eukaryota</taxon>
        <taxon>Metazoa</taxon>
        <taxon>Spiralia</taxon>
        <taxon>Lophotrochozoa</taxon>
        <taxon>Mollusca</taxon>
        <taxon>Bivalvia</taxon>
        <taxon>Autobranchia</taxon>
        <taxon>Heteroconchia</taxon>
        <taxon>Palaeoheterodonta</taxon>
        <taxon>Unionida</taxon>
        <taxon>Unionoidea</taxon>
        <taxon>Unionidae</taxon>
        <taxon>Unioninae</taxon>
        <taxon>Sinanodonta</taxon>
    </lineage>
</organism>
<dbReference type="PROSITE" id="PS00022">
    <property type="entry name" value="EGF_1"/>
    <property type="match status" value="2"/>
</dbReference>
<dbReference type="SUPFAM" id="SSF57256">
    <property type="entry name" value="Elafin-like"/>
    <property type="match status" value="4"/>
</dbReference>
<dbReference type="InterPro" id="IPR020901">
    <property type="entry name" value="Prtase_inh_Kunz-CS"/>
</dbReference>
<dbReference type="PROSITE" id="PS51162">
    <property type="entry name" value="THYROGLOBULIN_1_2"/>
    <property type="match status" value="3"/>
</dbReference>
<evidence type="ECO:0000259" key="8">
    <source>
        <dbReference type="PROSITE" id="PS50836"/>
    </source>
</evidence>
<feature type="domain" description="Kazal-like" evidence="11">
    <location>
        <begin position="1405"/>
        <end position="1460"/>
    </location>
</feature>
<evidence type="ECO:0000256" key="5">
    <source>
        <dbReference type="SAM" id="SignalP"/>
    </source>
</evidence>
<feature type="domain" description="BPTI/Kunitz inhibitor" evidence="7">
    <location>
        <begin position="1127"/>
        <end position="1177"/>
    </location>
</feature>
<dbReference type="SUPFAM" id="SSF100895">
    <property type="entry name" value="Kazal-type serine protease inhibitors"/>
    <property type="match status" value="1"/>
</dbReference>
<feature type="disulfide bond" evidence="2">
    <location>
        <begin position="900"/>
        <end position="909"/>
    </location>
</feature>
<feature type="domain" description="BPTI/Kunitz inhibitor" evidence="7">
    <location>
        <begin position="1038"/>
        <end position="1088"/>
    </location>
</feature>
<feature type="domain" description="WAP" evidence="10">
    <location>
        <begin position="220"/>
        <end position="267"/>
    </location>
</feature>
<dbReference type="EMBL" id="JBJQND010000007">
    <property type="protein sequence ID" value="KAL3870490.1"/>
    <property type="molecule type" value="Genomic_DNA"/>
</dbReference>
<dbReference type="InterPro" id="IPR036645">
    <property type="entry name" value="Elafin-like_sf"/>
</dbReference>
<evidence type="ECO:0000313" key="12">
    <source>
        <dbReference type="EMBL" id="KAL3870490.1"/>
    </source>
</evidence>
<dbReference type="InterPro" id="IPR000742">
    <property type="entry name" value="EGF"/>
</dbReference>
<dbReference type="InterPro" id="IPR050098">
    <property type="entry name" value="TFPI/VKTCI-like"/>
</dbReference>
<dbReference type="PROSITE" id="PS50026">
    <property type="entry name" value="EGF_3"/>
    <property type="match status" value="2"/>
</dbReference>
<dbReference type="SMART" id="SM00280">
    <property type="entry name" value="KAZAL"/>
    <property type="match status" value="2"/>
</dbReference>
<dbReference type="CDD" id="cd00199">
    <property type="entry name" value="WAP"/>
    <property type="match status" value="3"/>
</dbReference>